<accession>A0A0M9EPU7</accession>
<protein>
    <submittedName>
        <fullName evidence="1">Uncharacterized protein</fullName>
    </submittedName>
</protein>
<gene>
    <name evidence="1" type="ORF">FLAG1_10047</name>
</gene>
<evidence type="ECO:0000313" key="2">
    <source>
        <dbReference type="Proteomes" id="UP000037904"/>
    </source>
</evidence>
<keyword evidence="2" id="KW-1185">Reference proteome</keyword>
<evidence type="ECO:0000313" key="1">
    <source>
        <dbReference type="EMBL" id="KPA37150.1"/>
    </source>
</evidence>
<sequence>MKVVTYMLVRIEQRNRRYKCRDCNEISHYEKLTPALDKIYGEGKVEWEIIGSLLKIASETKDVAESRERLHELGVTPTWEKFCRRELD</sequence>
<dbReference type="OrthoDB" id="5050222at2759"/>
<dbReference type="EMBL" id="JXCE01000466">
    <property type="protein sequence ID" value="KPA37150.1"/>
    <property type="molecule type" value="Genomic_DNA"/>
</dbReference>
<dbReference type="AlphaFoldDB" id="A0A0M9EPU7"/>
<organism evidence="1 2">
    <name type="scientific">Fusarium langsethiae</name>
    <dbReference type="NCBI Taxonomy" id="179993"/>
    <lineage>
        <taxon>Eukaryota</taxon>
        <taxon>Fungi</taxon>
        <taxon>Dikarya</taxon>
        <taxon>Ascomycota</taxon>
        <taxon>Pezizomycotina</taxon>
        <taxon>Sordariomycetes</taxon>
        <taxon>Hypocreomycetidae</taxon>
        <taxon>Hypocreales</taxon>
        <taxon>Nectriaceae</taxon>
        <taxon>Fusarium</taxon>
    </lineage>
</organism>
<proteinExistence type="predicted"/>
<comment type="caution">
    <text evidence="1">The sequence shown here is derived from an EMBL/GenBank/DDBJ whole genome shotgun (WGS) entry which is preliminary data.</text>
</comment>
<name>A0A0M9EPU7_FUSLA</name>
<reference evidence="1 2" key="1">
    <citation type="submission" date="2015-04" db="EMBL/GenBank/DDBJ databases">
        <title>The draft genome sequence of Fusarium langsethiae, a T-2/HT-2 mycotoxin producer.</title>
        <authorList>
            <person name="Lysoe E."/>
            <person name="Divon H.H."/>
            <person name="Terzi V."/>
            <person name="Orru L."/>
            <person name="Lamontanara A."/>
            <person name="Kolseth A.-K."/>
            <person name="Frandsen R.J."/>
            <person name="Nielsen K."/>
            <person name="Thrane U."/>
        </authorList>
    </citation>
    <scope>NUCLEOTIDE SEQUENCE [LARGE SCALE GENOMIC DNA]</scope>
    <source>
        <strain evidence="1 2">Fl201059</strain>
    </source>
</reference>
<dbReference type="Proteomes" id="UP000037904">
    <property type="component" value="Unassembled WGS sequence"/>
</dbReference>